<feature type="transmembrane region" description="Helical" evidence="1">
    <location>
        <begin position="138"/>
        <end position="157"/>
    </location>
</feature>
<feature type="transmembrane region" description="Helical" evidence="1">
    <location>
        <begin position="177"/>
        <end position="199"/>
    </location>
</feature>
<dbReference type="PANTHER" id="PTHR36435:SF1">
    <property type="entry name" value="CAAX AMINO TERMINAL PROTEASE FAMILY PROTEIN"/>
    <property type="match status" value="1"/>
</dbReference>
<proteinExistence type="predicted"/>
<keyword evidence="1" id="KW-0812">Transmembrane</keyword>
<keyword evidence="4" id="KW-1185">Reference proteome</keyword>
<protein>
    <recommendedName>
        <fullName evidence="2">CAAX prenyl protease 2/Lysostaphin resistance protein A-like domain-containing protein</fullName>
    </recommendedName>
</protein>
<dbReference type="AlphaFoldDB" id="A0A1I3ALZ0"/>
<feature type="domain" description="CAAX prenyl protease 2/Lysostaphin resistance protein A-like" evidence="2">
    <location>
        <begin position="146"/>
        <end position="245"/>
    </location>
</feature>
<reference evidence="3 4" key="1">
    <citation type="submission" date="2016-10" db="EMBL/GenBank/DDBJ databases">
        <authorList>
            <person name="Varghese N."/>
            <person name="Submissions S."/>
        </authorList>
    </citation>
    <scope>NUCLEOTIDE SEQUENCE [LARGE SCALE GENOMIC DNA]</scope>
    <source>
        <strain evidence="3 4">CGMCC 1.6377</strain>
    </source>
</reference>
<evidence type="ECO:0000256" key="1">
    <source>
        <dbReference type="SAM" id="Phobius"/>
    </source>
</evidence>
<feature type="transmembrane region" description="Helical" evidence="1">
    <location>
        <begin position="59"/>
        <end position="82"/>
    </location>
</feature>
<keyword evidence="1" id="KW-0472">Membrane</keyword>
<dbReference type="InterPro" id="IPR003675">
    <property type="entry name" value="Rce1/LyrA-like_dom"/>
</dbReference>
<dbReference type="EMBL" id="FOPZ01000006">
    <property type="protein sequence ID" value="SFH51043.1"/>
    <property type="molecule type" value="Genomic_DNA"/>
</dbReference>
<dbReference type="PANTHER" id="PTHR36435">
    <property type="entry name" value="SLR1288 PROTEIN"/>
    <property type="match status" value="1"/>
</dbReference>
<sequence length="253" mass="26357">MVDLPSTLEATVPNQLSDETGVASAVAFLALTIPITIVLNLAASLAAVSAVGSDAGETLIFIAGSIATELSFLLVGIGYVLFRSSFQVPIQVPDRDAIPALIGGLGMSFATAFLSLVSTDAVLPSVELSPGFMQYTNLAAPTGVGLVIAAVLSLALIGPVEEFFFRGVIQQRLRASFSARIAIGTAGLVFAVFHVYPVLLLSPPIAAVAHMTLYYSVMGGIFGWVFERTNTFVAPALVHGVFNAVIFVVPLLT</sequence>
<evidence type="ECO:0000313" key="4">
    <source>
        <dbReference type="Proteomes" id="UP000323537"/>
    </source>
</evidence>
<dbReference type="OrthoDB" id="275779at2157"/>
<feature type="transmembrane region" description="Helical" evidence="1">
    <location>
        <begin position="98"/>
        <end position="118"/>
    </location>
</feature>
<gene>
    <name evidence="3" type="ORF">SAMN04488066_106125</name>
</gene>
<evidence type="ECO:0000259" key="2">
    <source>
        <dbReference type="Pfam" id="PF02517"/>
    </source>
</evidence>
<dbReference type="Proteomes" id="UP000323537">
    <property type="component" value="Unassembled WGS sequence"/>
</dbReference>
<dbReference type="RefSeq" id="WP_149784149.1">
    <property type="nucleotide sequence ID" value="NZ_BAAADP010000004.1"/>
</dbReference>
<evidence type="ECO:0000313" key="3">
    <source>
        <dbReference type="EMBL" id="SFH51043.1"/>
    </source>
</evidence>
<feature type="transmembrane region" description="Helical" evidence="1">
    <location>
        <begin position="232"/>
        <end position="252"/>
    </location>
</feature>
<feature type="transmembrane region" description="Helical" evidence="1">
    <location>
        <begin position="21"/>
        <end position="47"/>
    </location>
</feature>
<name>A0A1I3ALZ0_9EURY</name>
<dbReference type="GO" id="GO:0080120">
    <property type="term" value="P:CAAX-box protein maturation"/>
    <property type="evidence" value="ECO:0007669"/>
    <property type="project" value="UniProtKB-ARBA"/>
</dbReference>
<dbReference type="Pfam" id="PF02517">
    <property type="entry name" value="Rce1-like"/>
    <property type="match status" value="1"/>
</dbReference>
<dbReference type="InterPro" id="IPR052710">
    <property type="entry name" value="CAAX_protease"/>
</dbReference>
<dbReference type="GO" id="GO:0004175">
    <property type="term" value="F:endopeptidase activity"/>
    <property type="evidence" value="ECO:0007669"/>
    <property type="project" value="UniProtKB-ARBA"/>
</dbReference>
<accession>A0A1I3ALZ0</accession>
<keyword evidence="1" id="KW-1133">Transmembrane helix</keyword>
<feature type="transmembrane region" description="Helical" evidence="1">
    <location>
        <begin position="205"/>
        <end position="225"/>
    </location>
</feature>
<organism evidence="3 4">
    <name type="scientific">Halorubrum aquaticum</name>
    <dbReference type="NCBI Taxonomy" id="387340"/>
    <lineage>
        <taxon>Archaea</taxon>
        <taxon>Methanobacteriati</taxon>
        <taxon>Methanobacteriota</taxon>
        <taxon>Stenosarchaea group</taxon>
        <taxon>Halobacteria</taxon>
        <taxon>Halobacteriales</taxon>
        <taxon>Haloferacaceae</taxon>
        <taxon>Halorubrum</taxon>
    </lineage>
</organism>